<dbReference type="Proteomes" id="UP000271227">
    <property type="component" value="Unassembled WGS sequence"/>
</dbReference>
<keyword evidence="3" id="KW-0804">Transcription</keyword>
<dbReference type="InterPro" id="IPR036388">
    <property type="entry name" value="WH-like_DNA-bd_sf"/>
</dbReference>
<dbReference type="Pfam" id="PF01638">
    <property type="entry name" value="HxlR"/>
    <property type="match status" value="1"/>
</dbReference>
<dbReference type="InterPro" id="IPR036390">
    <property type="entry name" value="WH_DNA-bd_sf"/>
</dbReference>
<feature type="domain" description="HTH hxlR-type" evidence="4">
    <location>
        <begin position="1"/>
        <end position="96"/>
    </location>
</feature>
<dbReference type="GO" id="GO:0003677">
    <property type="term" value="F:DNA binding"/>
    <property type="evidence" value="ECO:0007669"/>
    <property type="project" value="UniProtKB-KW"/>
</dbReference>
<gene>
    <name evidence="5" type="ORF">BXY39_1063</name>
</gene>
<dbReference type="InParanoid" id="A0A3M0CJ44"/>
<accession>A0A3M0CJ44</accession>
<name>A0A3M0CJ44_9PROT</name>
<protein>
    <submittedName>
        <fullName evidence="5">HxlR family transcriptional regulator</fullName>
    </submittedName>
</protein>
<dbReference type="PROSITE" id="PS51118">
    <property type="entry name" value="HTH_HXLR"/>
    <property type="match status" value="1"/>
</dbReference>
<comment type="caution">
    <text evidence="5">The sequence shown here is derived from an EMBL/GenBank/DDBJ whole genome shotgun (WGS) entry which is preliminary data.</text>
</comment>
<evidence type="ECO:0000256" key="3">
    <source>
        <dbReference type="ARBA" id="ARBA00023163"/>
    </source>
</evidence>
<keyword evidence="2" id="KW-0238">DNA-binding</keyword>
<dbReference type="PANTHER" id="PTHR33204:SF36">
    <property type="entry name" value="TRANSCRIPTIONAL REGULATORY PROTEIN"/>
    <property type="match status" value="1"/>
</dbReference>
<evidence type="ECO:0000313" key="6">
    <source>
        <dbReference type="Proteomes" id="UP000271227"/>
    </source>
</evidence>
<evidence type="ECO:0000259" key="4">
    <source>
        <dbReference type="PROSITE" id="PS51118"/>
    </source>
</evidence>
<dbReference type="AlphaFoldDB" id="A0A3M0CJ44"/>
<organism evidence="5 6">
    <name type="scientific">Eilatimonas milleporae</name>
    <dbReference type="NCBI Taxonomy" id="911205"/>
    <lineage>
        <taxon>Bacteria</taxon>
        <taxon>Pseudomonadati</taxon>
        <taxon>Pseudomonadota</taxon>
        <taxon>Alphaproteobacteria</taxon>
        <taxon>Kordiimonadales</taxon>
        <taxon>Kordiimonadaceae</taxon>
        <taxon>Eilatimonas</taxon>
    </lineage>
</organism>
<keyword evidence="6" id="KW-1185">Reference proteome</keyword>
<dbReference type="EMBL" id="REFR01000010">
    <property type="protein sequence ID" value="RMB08430.1"/>
    <property type="molecule type" value="Genomic_DNA"/>
</dbReference>
<dbReference type="InterPro" id="IPR002577">
    <property type="entry name" value="HTH_HxlR"/>
</dbReference>
<keyword evidence="1" id="KW-0805">Transcription regulation</keyword>
<sequence>MERTLDIIGDAWTFRILREAFFGARRFDAFKQHTGAAPNILTDRLKKLVRNGIFDRVQYSAHANRFEYRLTEKGRDLYPMIVLMMRWGDTWLDDGKGPPLTLIHTPCGHRLDPVLRCDGCGAAIRAQDMTWEARED</sequence>
<reference evidence="5 6" key="1">
    <citation type="submission" date="2018-10" db="EMBL/GenBank/DDBJ databases">
        <title>Genomic Encyclopedia of Archaeal and Bacterial Type Strains, Phase II (KMG-II): from individual species to whole genera.</title>
        <authorList>
            <person name="Goeker M."/>
        </authorList>
    </citation>
    <scope>NUCLEOTIDE SEQUENCE [LARGE SCALE GENOMIC DNA]</scope>
    <source>
        <strain evidence="5 6">DSM 25217</strain>
    </source>
</reference>
<evidence type="ECO:0000313" key="5">
    <source>
        <dbReference type="EMBL" id="RMB08430.1"/>
    </source>
</evidence>
<dbReference type="PANTHER" id="PTHR33204">
    <property type="entry name" value="TRANSCRIPTIONAL REGULATOR, MARR FAMILY"/>
    <property type="match status" value="1"/>
</dbReference>
<evidence type="ECO:0000256" key="2">
    <source>
        <dbReference type="ARBA" id="ARBA00023125"/>
    </source>
</evidence>
<dbReference type="Gene3D" id="1.10.10.10">
    <property type="entry name" value="Winged helix-like DNA-binding domain superfamily/Winged helix DNA-binding domain"/>
    <property type="match status" value="1"/>
</dbReference>
<proteinExistence type="predicted"/>
<evidence type="ECO:0000256" key="1">
    <source>
        <dbReference type="ARBA" id="ARBA00023015"/>
    </source>
</evidence>
<dbReference type="SUPFAM" id="SSF46785">
    <property type="entry name" value="Winged helix' DNA-binding domain"/>
    <property type="match status" value="1"/>
</dbReference>